<dbReference type="EMBL" id="JBHTIU010000010">
    <property type="protein sequence ID" value="MFD0868197.1"/>
    <property type="molecule type" value="Genomic_DNA"/>
</dbReference>
<dbReference type="InterPro" id="IPR011991">
    <property type="entry name" value="ArsR-like_HTH"/>
</dbReference>
<dbReference type="SMART" id="SM00347">
    <property type="entry name" value="HTH_MARR"/>
    <property type="match status" value="1"/>
</dbReference>
<dbReference type="Pfam" id="PF12802">
    <property type="entry name" value="MarR_2"/>
    <property type="match status" value="1"/>
</dbReference>
<organism evidence="3 4">
    <name type="scientific">Paenibacillus residui</name>
    <dbReference type="NCBI Taxonomy" id="629724"/>
    <lineage>
        <taxon>Bacteria</taxon>
        <taxon>Bacillati</taxon>
        <taxon>Bacillota</taxon>
        <taxon>Bacilli</taxon>
        <taxon>Bacillales</taxon>
        <taxon>Paenibacillaceae</taxon>
        <taxon>Paenibacillus</taxon>
    </lineage>
</organism>
<dbReference type="InterPro" id="IPR036390">
    <property type="entry name" value="WH_DNA-bd_sf"/>
</dbReference>
<evidence type="ECO:0000259" key="2">
    <source>
        <dbReference type="PROSITE" id="PS50995"/>
    </source>
</evidence>
<keyword evidence="4" id="KW-1185">Reference proteome</keyword>
<dbReference type="SUPFAM" id="SSF46785">
    <property type="entry name" value="Winged helix' DNA-binding domain"/>
    <property type="match status" value="1"/>
</dbReference>
<dbReference type="PROSITE" id="PS50995">
    <property type="entry name" value="HTH_MARR_2"/>
    <property type="match status" value="1"/>
</dbReference>
<dbReference type="PRINTS" id="PR00598">
    <property type="entry name" value="HTHMARR"/>
</dbReference>
<sequence>MKKVSPDLIRVVKDMNEADYAINIMLVQAYESLFNSDITAKQTILLEFVHKHGQLTVSELAERMKVTSSAVSQIISKLERAKYVRREINPLNRREILVRLDERGIEHFAKEEQMELSIIERFYSQLDYEEVVTMKNIVLKLKAIVEKELDEAGTLRDK</sequence>
<evidence type="ECO:0000313" key="4">
    <source>
        <dbReference type="Proteomes" id="UP001597120"/>
    </source>
</evidence>
<evidence type="ECO:0000256" key="1">
    <source>
        <dbReference type="ARBA" id="ARBA00023125"/>
    </source>
</evidence>
<evidence type="ECO:0000313" key="3">
    <source>
        <dbReference type="EMBL" id="MFD0868197.1"/>
    </source>
</evidence>
<dbReference type="InterPro" id="IPR036388">
    <property type="entry name" value="WH-like_DNA-bd_sf"/>
</dbReference>
<dbReference type="InterPro" id="IPR039422">
    <property type="entry name" value="MarR/SlyA-like"/>
</dbReference>
<dbReference type="PANTHER" id="PTHR33164">
    <property type="entry name" value="TRANSCRIPTIONAL REGULATOR, MARR FAMILY"/>
    <property type="match status" value="1"/>
</dbReference>
<gene>
    <name evidence="3" type="ORF">ACFQ03_03480</name>
</gene>
<reference evidence="4" key="1">
    <citation type="journal article" date="2019" name="Int. J. Syst. Evol. Microbiol.">
        <title>The Global Catalogue of Microorganisms (GCM) 10K type strain sequencing project: providing services to taxonomists for standard genome sequencing and annotation.</title>
        <authorList>
            <consortium name="The Broad Institute Genomics Platform"/>
            <consortium name="The Broad Institute Genome Sequencing Center for Infectious Disease"/>
            <person name="Wu L."/>
            <person name="Ma J."/>
        </authorList>
    </citation>
    <scope>NUCLEOTIDE SEQUENCE [LARGE SCALE GENOMIC DNA]</scope>
    <source>
        <strain evidence="4">CCUG 57263</strain>
    </source>
</reference>
<proteinExistence type="predicted"/>
<dbReference type="PANTHER" id="PTHR33164:SF43">
    <property type="entry name" value="HTH-TYPE TRANSCRIPTIONAL REPRESSOR YETL"/>
    <property type="match status" value="1"/>
</dbReference>
<dbReference type="Proteomes" id="UP001597120">
    <property type="component" value="Unassembled WGS sequence"/>
</dbReference>
<dbReference type="RefSeq" id="WP_144939656.1">
    <property type="nucleotide sequence ID" value="NZ_JBHTIU010000010.1"/>
</dbReference>
<name>A0ABW3D4I6_9BACL</name>
<accession>A0ABW3D4I6</accession>
<comment type="caution">
    <text evidence="3">The sequence shown here is derived from an EMBL/GenBank/DDBJ whole genome shotgun (WGS) entry which is preliminary data.</text>
</comment>
<feature type="domain" description="HTH marR-type" evidence="2">
    <location>
        <begin position="1"/>
        <end position="143"/>
    </location>
</feature>
<protein>
    <submittedName>
        <fullName evidence="3">MarR family winged helix-turn-helix transcriptional regulator</fullName>
    </submittedName>
</protein>
<dbReference type="CDD" id="cd00090">
    <property type="entry name" value="HTH_ARSR"/>
    <property type="match status" value="1"/>
</dbReference>
<keyword evidence="1" id="KW-0238">DNA-binding</keyword>
<dbReference type="Gene3D" id="1.10.10.10">
    <property type="entry name" value="Winged helix-like DNA-binding domain superfamily/Winged helix DNA-binding domain"/>
    <property type="match status" value="1"/>
</dbReference>
<dbReference type="InterPro" id="IPR000835">
    <property type="entry name" value="HTH_MarR-typ"/>
</dbReference>